<keyword evidence="1" id="KW-1133">Transmembrane helix</keyword>
<comment type="caution">
    <text evidence="2">The sequence shown here is derived from an EMBL/GenBank/DDBJ whole genome shotgun (WGS) entry which is preliminary data.</text>
</comment>
<accession>A0AAV5VMI1</accession>
<name>A0AAV5VMI1_9BILA</name>
<feature type="non-terminal residue" evidence="2">
    <location>
        <position position="1"/>
    </location>
</feature>
<evidence type="ECO:0000256" key="1">
    <source>
        <dbReference type="SAM" id="Phobius"/>
    </source>
</evidence>
<feature type="transmembrane region" description="Helical" evidence="1">
    <location>
        <begin position="45"/>
        <end position="65"/>
    </location>
</feature>
<feature type="non-terminal residue" evidence="2">
    <location>
        <position position="193"/>
    </location>
</feature>
<organism evidence="2 3">
    <name type="scientific">Pristionchus fissidentatus</name>
    <dbReference type="NCBI Taxonomy" id="1538716"/>
    <lineage>
        <taxon>Eukaryota</taxon>
        <taxon>Metazoa</taxon>
        <taxon>Ecdysozoa</taxon>
        <taxon>Nematoda</taxon>
        <taxon>Chromadorea</taxon>
        <taxon>Rhabditida</taxon>
        <taxon>Rhabditina</taxon>
        <taxon>Diplogasteromorpha</taxon>
        <taxon>Diplogasteroidea</taxon>
        <taxon>Neodiplogasteridae</taxon>
        <taxon>Pristionchus</taxon>
    </lineage>
</organism>
<reference evidence="2" key="1">
    <citation type="submission" date="2023-10" db="EMBL/GenBank/DDBJ databases">
        <title>Genome assembly of Pristionchus species.</title>
        <authorList>
            <person name="Yoshida K."/>
            <person name="Sommer R.J."/>
        </authorList>
    </citation>
    <scope>NUCLEOTIDE SEQUENCE</scope>
    <source>
        <strain evidence="2">RS5133</strain>
    </source>
</reference>
<keyword evidence="1" id="KW-0472">Membrane</keyword>
<keyword evidence="1" id="KW-0812">Transmembrane</keyword>
<dbReference type="EMBL" id="BTSY01000003">
    <property type="protein sequence ID" value="GMT20780.1"/>
    <property type="molecule type" value="Genomic_DNA"/>
</dbReference>
<evidence type="ECO:0000313" key="3">
    <source>
        <dbReference type="Proteomes" id="UP001432322"/>
    </source>
</evidence>
<gene>
    <name evidence="2" type="ORF">PFISCL1PPCAC_12077</name>
</gene>
<evidence type="ECO:0000313" key="2">
    <source>
        <dbReference type="EMBL" id="GMT20780.1"/>
    </source>
</evidence>
<sequence>TTMSTLSNTSALLPTYSQAVLETAKQDFAEDVKEEKTRWTTKQKAYGVGAVLAFLLILIGGVVIFHCSSATPIDIRIRPTGVQMRGYNAVKAREYNGSGEYLRFKMDIRTELCHPGNRIILKAFNTTVYNGDLEMGRFRGGAQSIYTATSQMAEEQAFTTFLYFPLQTTLNGGDYGFSLCAARHDLRLLVKYS</sequence>
<protein>
    <submittedName>
        <fullName evidence="2">Uncharacterized protein</fullName>
    </submittedName>
</protein>
<dbReference type="Proteomes" id="UP001432322">
    <property type="component" value="Unassembled WGS sequence"/>
</dbReference>
<keyword evidence="3" id="KW-1185">Reference proteome</keyword>
<dbReference type="AlphaFoldDB" id="A0AAV5VMI1"/>
<proteinExistence type="predicted"/>